<evidence type="ECO:0000256" key="3">
    <source>
        <dbReference type="ARBA" id="ARBA00022729"/>
    </source>
</evidence>
<dbReference type="SMR" id="A0A1D6QHL5"/>
<proteinExistence type="predicted"/>
<dbReference type="FunCoup" id="A0A1D6QHL5">
    <property type="interactions" value="2"/>
</dbReference>
<comment type="subcellular location">
    <subcellularLocation>
        <location evidence="1">Membrane</location>
        <topology evidence="1">Single-pass type I membrane protein</topology>
    </subcellularLocation>
</comment>
<dbReference type="PROSITE" id="PS50948">
    <property type="entry name" value="PAN"/>
    <property type="match status" value="1"/>
</dbReference>
<dbReference type="GO" id="GO:0048544">
    <property type="term" value="P:recognition of pollen"/>
    <property type="evidence" value="ECO:0007669"/>
    <property type="project" value="InterPro"/>
</dbReference>
<dbReference type="GO" id="GO:0004674">
    <property type="term" value="F:protein serine/threonine kinase activity"/>
    <property type="evidence" value="ECO:0007669"/>
    <property type="project" value="UniProtKB-EC"/>
</dbReference>
<dbReference type="GO" id="GO:0016020">
    <property type="term" value="C:membrane"/>
    <property type="evidence" value="ECO:0007669"/>
    <property type="project" value="UniProtKB-SubCell"/>
</dbReference>
<accession>A0A1D6QHL5</accession>
<evidence type="ECO:0000313" key="9">
    <source>
        <dbReference type="EMBL" id="AQK57361.1"/>
    </source>
</evidence>
<evidence type="ECO:0000256" key="6">
    <source>
        <dbReference type="ARBA" id="ARBA00047899"/>
    </source>
</evidence>
<dbReference type="OMA" id="CEAVCHR"/>
<dbReference type="InterPro" id="IPR003609">
    <property type="entry name" value="Pan_app"/>
</dbReference>
<dbReference type="SUPFAM" id="SSF51110">
    <property type="entry name" value="alpha-D-mannose-specific plant lectins"/>
    <property type="match status" value="1"/>
</dbReference>
<evidence type="ECO:0000256" key="1">
    <source>
        <dbReference type="ARBA" id="ARBA00004479"/>
    </source>
</evidence>
<feature type="domain" description="Apple" evidence="8">
    <location>
        <begin position="346"/>
        <end position="430"/>
    </location>
</feature>
<comment type="catalytic activity">
    <reaction evidence="6">
        <text>L-threonyl-[protein] + ATP = O-phospho-L-threonyl-[protein] + ADP + H(+)</text>
        <dbReference type="Rhea" id="RHEA:46608"/>
        <dbReference type="Rhea" id="RHEA-COMP:11060"/>
        <dbReference type="Rhea" id="RHEA-COMP:11605"/>
        <dbReference type="ChEBI" id="CHEBI:15378"/>
        <dbReference type="ChEBI" id="CHEBI:30013"/>
        <dbReference type="ChEBI" id="CHEBI:30616"/>
        <dbReference type="ChEBI" id="CHEBI:61977"/>
        <dbReference type="ChEBI" id="CHEBI:456216"/>
        <dbReference type="EC" id="2.7.11.1"/>
    </reaction>
</comment>
<gene>
    <name evidence="9" type="ORF">ZEAMMB73_Zm00001d052509</name>
</gene>
<reference evidence="9" key="1">
    <citation type="submission" date="2015-12" db="EMBL/GenBank/DDBJ databases">
        <title>Update maize B73 reference genome by single molecule sequencing technologies.</title>
        <authorList>
            <consortium name="Maize Genome Sequencing Project"/>
            <person name="Ware D."/>
        </authorList>
    </citation>
    <scope>NUCLEOTIDE SEQUENCE</scope>
    <source>
        <tissue evidence="9">Seedling</tissue>
    </source>
</reference>
<name>A0A1D6QHL5_MAIZE</name>
<evidence type="ECO:0000256" key="5">
    <source>
        <dbReference type="ARBA" id="ARBA00023170"/>
    </source>
</evidence>
<dbReference type="PANTHER" id="PTHR47976:SF115">
    <property type="entry name" value="RECEPTOR-LIKE SERINE_THREONINE-PROTEIN KINASE"/>
    <property type="match status" value="1"/>
</dbReference>
<dbReference type="EMBL" id="CM000780">
    <property type="protein sequence ID" value="AQK57361.1"/>
    <property type="molecule type" value="Genomic_DNA"/>
</dbReference>
<dbReference type="InterPro" id="IPR036426">
    <property type="entry name" value="Bulb-type_lectin_dom_sf"/>
</dbReference>
<dbReference type="Pfam" id="PF00954">
    <property type="entry name" value="S_locus_glycop"/>
    <property type="match status" value="1"/>
</dbReference>
<protein>
    <recommendedName>
        <fullName evidence="2">non-specific serine/threonine protein kinase</fullName>
        <ecNumber evidence="2">2.7.11.1</ecNumber>
    </recommendedName>
</protein>
<evidence type="ECO:0000259" key="8">
    <source>
        <dbReference type="PROSITE" id="PS50948"/>
    </source>
</evidence>
<dbReference type="InParanoid" id="A0A1D6QHL5"/>
<dbReference type="InterPro" id="IPR000858">
    <property type="entry name" value="S_locus_glycoprot_dom"/>
</dbReference>
<dbReference type="EC" id="2.7.11.1" evidence="2"/>
<keyword evidence="5" id="KW-0675">Receptor</keyword>
<evidence type="ECO:0000256" key="2">
    <source>
        <dbReference type="ARBA" id="ARBA00012513"/>
    </source>
</evidence>
<evidence type="ECO:0000256" key="4">
    <source>
        <dbReference type="ARBA" id="ARBA00023157"/>
    </source>
</evidence>
<dbReference type="InterPro" id="IPR051343">
    <property type="entry name" value="G-type_lectin_kinases/EP1-like"/>
</dbReference>
<dbReference type="PANTHER" id="PTHR47976">
    <property type="entry name" value="G-TYPE LECTIN S-RECEPTOR-LIKE SERINE/THREONINE-PROTEIN KINASE SD2-5"/>
    <property type="match status" value="1"/>
</dbReference>
<keyword evidence="4" id="KW-1015">Disulfide bond</keyword>
<sequence length="602" mass="64278">MKCRGDPAIAAAAAAIGVLCVASAVLLGLVDGATEGEEPTTQLLNGFTAAHAAGAPAPFQPVLYAPSGAFALGFLRVGAGSLDLAVVHLPSSFPVWRATPARLGDWSRPATLTFDGGLELTGHNGGMLWQTLGAVGDVVVLLNSSNLVVRRFEKTLPEWESFRHPSDTLVLGQNFTASSPPLVSANRRFALRLGKAYMALHMEFYGGQTAPAYWRHTALMAQPENATEPPVYGSLDARGFFGLYLEGGGQRVDVLSFDTFAQNLTAAFRRMTLDDDGNLRAYYWASGSKAWASDYRAISERCDLPTPCGAYGLCVPRKAECQCLDNSTSTAGAAPSCHAEETADLCAGNQLGLGFDVVRRKRVSVAYKEELPFETNRTAEECEAVCAGNCSCWGAVHSGASGYCYLIDFPVETLVYEADDRKVGYFKVKKPPARPGDALASAVLSLVLVGLAAAGACIGFNVRPLGFDVVRQNRVSVAYKEELPFETNRTTEECEAAGTSGYCYLIDFPVETLVYEADDRKVGYFKVRKPPARPGVSLSSGVAAATTALSLVLVGLAAAGACIGYQIWERRKRGRAGMEQELVPVPYKDLKSMDSSNNSFGA</sequence>
<keyword evidence="3" id="KW-0732">Signal</keyword>
<dbReference type="ExpressionAtlas" id="A0A1D6QHL5">
    <property type="expression patterns" value="baseline and differential"/>
</dbReference>
<evidence type="ECO:0000256" key="7">
    <source>
        <dbReference type="ARBA" id="ARBA00048679"/>
    </source>
</evidence>
<comment type="catalytic activity">
    <reaction evidence="7">
        <text>L-seryl-[protein] + ATP = O-phospho-L-seryl-[protein] + ADP + H(+)</text>
        <dbReference type="Rhea" id="RHEA:17989"/>
        <dbReference type="Rhea" id="RHEA-COMP:9863"/>
        <dbReference type="Rhea" id="RHEA-COMP:11604"/>
        <dbReference type="ChEBI" id="CHEBI:15378"/>
        <dbReference type="ChEBI" id="CHEBI:29999"/>
        <dbReference type="ChEBI" id="CHEBI:30616"/>
        <dbReference type="ChEBI" id="CHEBI:83421"/>
        <dbReference type="ChEBI" id="CHEBI:456216"/>
        <dbReference type="EC" id="2.7.11.1"/>
    </reaction>
</comment>
<dbReference type="AlphaFoldDB" id="A0A1D6QHL5"/>
<organism evidence="9">
    <name type="scientific">Zea mays</name>
    <name type="common">Maize</name>
    <dbReference type="NCBI Taxonomy" id="4577"/>
    <lineage>
        <taxon>Eukaryota</taxon>
        <taxon>Viridiplantae</taxon>
        <taxon>Streptophyta</taxon>
        <taxon>Embryophyta</taxon>
        <taxon>Tracheophyta</taxon>
        <taxon>Spermatophyta</taxon>
        <taxon>Magnoliopsida</taxon>
        <taxon>Liliopsida</taxon>
        <taxon>Poales</taxon>
        <taxon>Poaceae</taxon>
        <taxon>PACMAD clade</taxon>
        <taxon>Panicoideae</taxon>
        <taxon>Andropogonodae</taxon>
        <taxon>Andropogoneae</taxon>
        <taxon>Tripsacinae</taxon>
        <taxon>Zea</taxon>
    </lineage>
</organism>